<accession>A0ABV7XAK7</accession>
<dbReference type="InterPro" id="IPR011991">
    <property type="entry name" value="ArsR-like_HTH"/>
</dbReference>
<dbReference type="PROSITE" id="PS00519">
    <property type="entry name" value="HTH_ASNC_1"/>
    <property type="match status" value="1"/>
</dbReference>
<keyword evidence="1" id="KW-0805">Transcription regulation</keyword>
<organism evidence="5 6">
    <name type="scientific">Sphingoaurantiacus capsulatus</name>
    <dbReference type="NCBI Taxonomy" id="1771310"/>
    <lineage>
        <taxon>Bacteria</taxon>
        <taxon>Pseudomonadati</taxon>
        <taxon>Pseudomonadota</taxon>
        <taxon>Alphaproteobacteria</taxon>
        <taxon>Sphingomonadales</taxon>
        <taxon>Sphingosinicellaceae</taxon>
        <taxon>Sphingoaurantiacus</taxon>
    </lineage>
</organism>
<gene>
    <name evidence="5" type="ORF">ACFOMD_05810</name>
</gene>
<dbReference type="InterPro" id="IPR019888">
    <property type="entry name" value="Tscrpt_reg_AsnC-like"/>
</dbReference>
<dbReference type="InterPro" id="IPR019885">
    <property type="entry name" value="Tscrpt_reg_HTH_AsnC-type_CS"/>
</dbReference>
<dbReference type="PROSITE" id="PS50956">
    <property type="entry name" value="HTH_ASNC_2"/>
    <property type="match status" value="1"/>
</dbReference>
<evidence type="ECO:0000259" key="4">
    <source>
        <dbReference type="PROSITE" id="PS50956"/>
    </source>
</evidence>
<feature type="domain" description="HTH asnC-type" evidence="4">
    <location>
        <begin position="1"/>
        <end position="62"/>
    </location>
</feature>
<evidence type="ECO:0000256" key="2">
    <source>
        <dbReference type="ARBA" id="ARBA00023125"/>
    </source>
</evidence>
<sequence>MDATDTAILTQLSRNAGLTSAQVGERVGLSPSAAHRRIKLLEEAGHIRGYRAMLSRAALGDPSTVFVQVTLDDQRRDTLQKFEETVARCPPIVECHLMSGESDYLLKVLVRTDDSYERLHREVLATLPGVRRLVTHFSIRAVVEPA</sequence>
<dbReference type="Pfam" id="PF01037">
    <property type="entry name" value="AsnC_trans_reg"/>
    <property type="match status" value="1"/>
</dbReference>
<evidence type="ECO:0000313" key="6">
    <source>
        <dbReference type="Proteomes" id="UP001595615"/>
    </source>
</evidence>
<protein>
    <submittedName>
        <fullName evidence="5">Lrp/AsnC family transcriptional regulator</fullName>
    </submittedName>
</protein>
<dbReference type="EMBL" id="JBHRXV010000004">
    <property type="protein sequence ID" value="MFC3712073.1"/>
    <property type="molecule type" value="Genomic_DNA"/>
</dbReference>
<dbReference type="Proteomes" id="UP001595615">
    <property type="component" value="Unassembled WGS sequence"/>
</dbReference>
<dbReference type="InterPro" id="IPR000485">
    <property type="entry name" value="AsnC-type_HTH_dom"/>
</dbReference>
<dbReference type="InterPro" id="IPR011008">
    <property type="entry name" value="Dimeric_a/b-barrel"/>
</dbReference>
<keyword evidence="2" id="KW-0238">DNA-binding</keyword>
<dbReference type="RefSeq" id="WP_380858254.1">
    <property type="nucleotide sequence ID" value="NZ_JBHRXV010000004.1"/>
</dbReference>
<dbReference type="Pfam" id="PF13412">
    <property type="entry name" value="HTH_24"/>
    <property type="match status" value="1"/>
</dbReference>
<proteinExistence type="predicted"/>
<dbReference type="Gene3D" id="3.30.70.920">
    <property type="match status" value="1"/>
</dbReference>
<dbReference type="SUPFAM" id="SSF46785">
    <property type="entry name" value="Winged helix' DNA-binding domain"/>
    <property type="match status" value="1"/>
</dbReference>
<keyword evidence="3" id="KW-0804">Transcription</keyword>
<keyword evidence="6" id="KW-1185">Reference proteome</keyword>
<evidence type="ECO:0000313" key="5">
    <source>
        <dbReference type="EMBL" id="MFC3712073.1"/>
    </source>
</evidence>
<dbReference type="Gene3D" id="1.10.10.10">
    <property type="entry name" value="Winged helix-like DNA-binding domain superfamily/Winged helix DNA-binding domain"/>
    <property type="match status" value="1"/>
</dbReference>
<dbReference type="SUPFAM" id="SSF54909">
    <property type="entry name" value="Dimeric alpha+beta barrel"/>
    <property type="match status" value="1"/>
</dbReference>
<comment type="caution">
    <text evidence="5">The sequence shown here is derived from an EMBL/GenBank/DDBJ whole genome shotgun (WGS) entry which is preliminary data.</text>
</comment>
<evidence type="ECO:0000256" key="1">
    <source>
        <dbReference type="ARBA" id="ARBA00023015"/>
    </source>
</evidence>
<dbReference type="InterPro" id="IPR036390">
    <property type="entry name" value="WH_DNA-bd_sf"/>
</dbReference>
<dbReference type="PRINTS" id="PR00033">
    <property type="entry name" value="HTHASNC"/>
</dbReference>
<dbReference type="SMART" id="SM00344">
    <property type="entry name" value="HTH_ASNC"/>
    <property type="match status" value="1"/>
</dbReference>
<dbReference type="PANTHER" id="PTHR30154:SF34">
    <property type="entry name" value="TRANSCRIPTIONAL REGULATOR AZLB"/>
    <property type="match status" value="1"/>
</dbReference>
<reference evidence="6" key="1">
    <citation type="journal article" date="2019" name="Int. J. Syst. Evol. Microbiol.">
        <title>The Global Catalogue of Microorganisms (GCM) 10K type strain sequencing project: providing services to taxonomists for standard genome sequencing and annotation.</title>
        <authorList>
            <consortium name="The Broad Institute Genomics Platform"/>
            <consortium name="The Broad Institute Genome Sequencing Center for Infectious Disease"/>
            <person name="Wu L."/>
            <person name="Ma J."/>
        </authorList>
    </citation>
    <scope>NUCLEOTIDE SEQUENCE [LARGE SCALE GENOMIC DNA]</scope>
    <source>
        <strain evidence="6">KCTC 42644</strain>
    </source>
</reference>
<dbReference type="InterPro" id="IPR036388">
    <property type="entry name" value="WH-like_DNA-bd_sf"/>
</dbReference>
<dbReference type="CDD" id="cd00090">
    <property type="entry name" value="HTH_ARSR"/>
    <property type="match status" value="1"/>
</dbReference>
<dbReference type="InterPro" id="IPR019887">
    <property type="entry name" value="Tscrpt_reg_AsnC/Lrp_C"/>
</dbReference>
<name>A0ABV7XAK7_9SPHN</name>
<dbReference type="PANTHER" id="PTHR30154">
    <property type="entry name" value="LEUCINE-RESPONSIVE REGULATORY PROTEIN"/>
    <property type="match status" value="1"/>
</dbReference>
<evidence type="ECO:0000256" key="3">
    <source>
        <dbReference type="ARBA" id="ARBA00023163"/>
    </source>
</evidence>